<protein>
    <recommendedName>
        <fullName evidence="3">Reverse transcriptase zinc-binding domain-containing protein</fullName>
    </recommendedName>
</protein>
<keyword evidence="2" id="KW-1185">Reference proteome</keyword>
<dbReference type="Proteomes" id="UP001148838">
    <property type="component" value="Unassembled WGS sequence"/>
</dbReference>
<evidence type="ECO:0000313" key="2">
    <source>
        <dbReference type="Proteomes" id="UP001148838"/>
    </source>
</evidence>
<name>A0ABQ8RXA7_PERAM</name>
<evidence type="ECO:0008006" key="3">
    <source>
        <dbReference type="Google" id="ProtNLM"/>
    </source>
</evidence>
<proteinExistence type="predicted"/>
<organism evidence="1 2">
    <name type="scientific">Periplaneta americana</name>
    <name type="common">American cockroach</name>
    <name type="synonym">Blatta americana</name>
    <dbReference type="NCBI Taxonomy" id="6978"/>
    <lineage>
        <taxon>Eukaryota</taxon>
        <taxon>Metazoa</taxon>
        <taxon>Ecdysozoa</taxon>
        <taxon>Arthropoda</taxon>
        <taxon>Hexapoda</taxon>
        <taxon>Insecta</taxon>
        <taxon>Pterygota</taxon>
        <taxon>Neoptera</taxon>
        <taxon>Polyneoptera</taxon>
        <taxon>Dictyoptera</taxon>
        <taxon>Blattodea</taxon>
        <taxon>Blattoidea</taxon>
        <taxon>Blattidae</taxon>
        <taxon>Blattinae</taxon>
        <taxon>Periplaneta</taxon>
    </lineage>
</organism>
<gene>
    <name evidence="1" type="ORF">ANN_27123</name>
</gene>
<dbReference type="InterPro" id="IPR036397">
    <property type="entry name" value="RNaseH_sf"/>
</dbReference>
<dbReference type="Gene3D" id="3.30.420.10">
    <property type="entry name" value="Ribonuclease H-like superfamily/Ribonuclease H"/>
    <property type="match status" value="1"/>
</dbReference>
<sequence length="422" mass="48854">MKNACAVIIVGSYGNGRKSLKYDERPGRSHTCNIADNGEKIRQIVHNDSHVHFEHERPQLWKQNKWLLHDDNAPAHRALAARQFCTRKAIKKNASLFSAEVKTAPRFTQPPIKLSTGSFPGVKGDQSVVPTTPPHSSAEVMENMGLYLHAHQVPSWHVTGVPLPSFFTRINEMDKPADSCTVLYLDVCCYHKITLFYQWALILDSLGTPLETKAKTVIMKKRSLKYYREVKQFWKQEEYIRLNSREERTGMAWWRLGIWRLKNKRGNVEKDKCPLCGLAEDSMHIALKCQATNGLRHSWTLTLREEHRLRVFENNVLRKIFGTKRDEVTGEWRKLHNTELHALYSSPDIIRNIKSRCLRWAGHVARIGKFINAYRVLVGRLEGNRPLGRPRRRWEDDIKMDLREVGYDGRDWINLAQAGGLM</sequence>
<dbReference type="EMBL" id="JAJSOF020000040">
    <property type="protein sequence ID" value="KAJ4426309.1"/>
    <property type="molecule type" value="Genomic_DNA"/>
</dbReference>
<accession>A0ABQ8RXA7</accession>
<evidence type="ECO:0000313" key="1">
    <source>
        <dbReference type="EMBL" id="KAJ4426309.1"/>
    </source>
</evidence>
<reference evidence="1 2" key="1">
    <citation type="journal article" date="2022" name="Allergy">
        <title>Genome assembly and annotation of Periplaneta americana reveal a comprehensive cockroach allergen profile.</title>
        <authorList>
            <person name="Wang L."/>
            <person name="Xiong Q."/>
            <person name="Saelim N."/>
            <person name="Wang L."/>
            <person name="Nong W."/>
            <person name="Wan A.T."/>
            <person name="Shi M."/>
            <person name="Liu X."/>
            <person name="Cao Q."/>
            <person name="Hui J.H.L."/>
            <person name="Sookrung N."/>
            <person name="Leung T.F."/>
            <person name="Tungtrongchitr A."/>
            <person name="Tsui S.K.W."/>
        </authorList>
    </citation>
    <scope>NUCLEOTIDE SEQUENCE [LARGE SCALE GENOMIC DNA]</scope>
    <source>
        <strain evidence="1">PWHHKU_190912</strain>
    </source>
</reference>
<comment type="caution">
    <text evidence="1">The sequence shown here is derived from an EMBL/GenBank/DDBJ whole genome shotgun (WGS) entry which is preliminary data.</text>
</comment>